<protein>
    <submittedName>
        <fullName evidence="1">Putative RNA-directed DNA polymerase</fullName>
    </submittedName>
</protein>
<evidence type="ECO:0000313" key="1">
    <source>
        <dbReference type="EMBL" id="KAF0714344.1"/>
    </source>
</evidence>
<keyword evidence="1" id="KW-0548">Nucleotidyltransferase</keyword>
<gene>
    <name evidence="1" type="ORF">FWK35_00023163</name>
</gene>
<proteinExistence type="predicted"/>
<dbReference type="Proteomes" id="UP000478052">
    <property type="component" value="Unassembled WGS sequence"/>
</dbReference>
<organism evidence="1 2">
    <name type="scientific">Aphis craccivora</name>
    <name type="common">Cowpea aphid</name>
    <dbReference type="NCBI Taxonomy" id="307492"/>
    <lineage>
        <taxon>Eukaryota</taxon>
        <taxon>Metazoa</taxon>
        <taxon>Ecdysozoa</taxon>
        <taxon>Arthropoda</taxon>
        <taxon>Hexapoda</taxon>
        <taxon>Insecta</taxon>
        <taxon>Pterygota</taxon>
        <taxon>Neoptera</taxon>
        <taxon>Paraneoptera</taxon>
        <taxon>Hemiptera</taxon>
        <taxon>Sternorrhyncha</taxon>
        <taxon>Aphidomorpha</taxon>
        <taxon>Aphidoidea</taxon>
        <taxon>Aphididae</taxon>
        <taxon>Aphidini</taxon>
        <taxon>Aphis</taxon>
        <taxon>Aphis</taxon>
    </lineage>
</organism>
<dbReference type="EMBL" id="VUJU01010443">
    <property type="protein sequence ID" value="KAF0714344.1"/>
    <property type="molecule type" value="Genomic_DNA"/>
</dbReference>
<comment type="caution">
    <text evidence="1">The sequence shown here is derived from an EMBL/GenBank/DDBJ whole genome shotgun (WGS) entry which is preliminary data.</text>
</comment>
<reference evidence="1 2" key="1">
    <citation type="submission" date="2019-08" db="EMBL/GenBank/DDBJ databases">
        <title>Whole genome of Aphis craccivora.</title>
        <authorList>
            <person name="Voronova N.V."/>
            <person name="Shulinski R.S."/>
            <person name="Bandarenka Y.V."/>
            <person name="Zhorov D.G."/>
            <person name="Warner D."/>
        </authorList>
    </citation>
    <scope>NUCLEOTIDE SEQUENCE [LARGE SCALE GENOMIC DNA]</scope>
    <source>
        <strain evidence="1">180601</strain>
        <tissue evidence="1">Whole Body</tissue>
    </source>
</reference>
<keyword evidence="1" id="KW-0695">RNA-directed DNA polymerase</keyword>
<name>A0A6G0W140_APHCR</name>
<accession>A0A6G0W140</accession>
<dbReference type="OrthoDB" id="6623408at2759"/>
<keyword evidence="1" id="KW-0808">Transferase</keyword>
<keyword evidence="2" id="KW-1185">Reference proteome</keyword>
<evidence type="ECO:0000313" key="2">
    <source>
        <dbReference type="Proteomes" id="UP000478052"/>
    </source>
</evidence>
<sequence length="66" mass="7744">MLRDLQIVKIEDLIRALSKKFHSSLLNSTGSLHYNLHIHPPLQRRLKRGRPHDLIIQNQPPLNFTN</sequence>
<dbReference type="GO" id="GO:0003964">
    <property type="term" value="F:RNA-directed DNA polymerase activity"/>
    <property type="evidence" value="ECO:0007669"/>
    <property type="project" value="UniProtKB-KW"/>
</dbReference>
<dbReference type="AlphaFoldDB" id="A0A6G0W140"/>